<reference evidence="1 2" key="1">
    <citation type="submission" date="2015-11" db="EMBL/GenBank/DDBJ databases">
        <title>Exploring the genomic traits of fungus-feeding bacterial genus Collimonas.</title>
        <authorList>
            <person name="Song C."/>
            <person name="Schmidt R."/>
            <person name="de Jager V."/>
            <person name="Krzyzanowska D."/>
            <person name="Jongedijk E."/>
            <person name="Cankar K."/>
            <person name="Beekwilder J."/>
            <person name="van Veen A."/>
            <person name="de Boer W."/>
            <person name="van Veen J.A."/>
            <person name="Garbeva P."/>
        </authorList>
    </citation>
    <scope>NUCLEOTIDE SEQUENCE [LARGE SCALE GENOMIC DNA]</scope>
    <source>
        <strain evidence="1 2">Ter282</strain>
    </source>
</reference>
<sequence>MSLLAISAESFGHDAQLGDAVVTILQNQPQRDESEKNAIVIVSYGPDHRLPFPISTQQIPKAIYSVPQTTFL</sequence>
<dbReference type="EMBL" id="CP013235">
    <property type="protein sequence ID" value="AMP10165.1"/>
    <property type="molecule type" value="Genomic_DNA"/>
</dbReference>
<accession>A0A127QK60</accession>
<gene>
    <name evidence="1" type="ORF">CAter282_2419</name>
</gene>
<proteinExistence type="predicted"/>
<dbReference type="AlphaFoldDB" id="A0A127QK60"/>
<dbReference type="Proteomes" id="UP000071778">
    <property type="component" value="Chromosome"/>
</dbReference>
<keyword evidence="2" id="KW-1185">Reference proteome</keyword>
<evidence type="ECO:0000313" key="1">
    <source>
        <dbReference type="EMBL" id="AMP10165.1"/>
    </source>
</evidence>
<organism evidence="1 2">
    <name type="scientific">Collimonas arenae</name>
    <dbReference type="NCBI Taxonomy" id="279058"/>
    <lineage>
        <taxon>Bacteria</taxon>
        <taxon>Pseudomonadati</taxon>
        <taxon>Pseudomonadota</taxon>
        <taxon>Betaproteobacteria</taxon>
        <taxon>Burkholderiales</taxon>
        <taxon>Oxalobacteraceae</taxon>
        <taxon>Collimonas</taxon>
    </lineage>
</organism>
<name>A0A127QK60_9BURK</name>
<evidence type="ECO:0000313" key="2">
    <source>
        <dbReference type="Proteomes" id="UP000071778"/>
    </source>
</evidence>
<protein>
    <submittedName>
        <fullName evidence="1">Uncharacterized protein</fullName>
    </submittedName>
</protein>